<keyword evidence="3" id="KW-1185">Reference proteome</keyword>
<dbReference type="InterPro" id="IPR011008">
    <property type="entry name" value="Dimeric_a/b-barrel"/>
</dbReference>
<organism evidence="2 3">
    <name type="scientific">Apophysomyces ossiformis</name>
    <dbReference type="NCBI Taxonomy" id="679940"/>
    <lineage>
        <taxon>Eukaryota</taxon>
        <taxon>Fungi</taxon>
        <taxon>Fungi incertae sedis</taxon>
        <taxon>Mucoromycota</taxon>
        <taxon>Mucoromycotina</taxon>
        <taxon>Mucoromycetes</taxon>
        <taxon>Mucorales</taxon>
        <taxon>Mucorineae</taxon>
        <taxon>Mucoraceae</taxon>
        <taxon>Apophysomyces</taxon>
    </lineage>
</organism>
<dbReference type="InterPro" id="IPR051807">
    <property type="entry name" value="Sec-metab_biosynth-assoc"/>
</dbReference>
<dbReference type="Proteomes" id="UP000605846">
    <property type="component" value="Unassembled WGS sequence"/>
</dbReference>
<dbReference type="InterPro" id="IPR005545">
    <property type="entry name" value="YCII"/>
</dbReference>
<evidence type="ECO:0000259" key="1">
    <source>
        <dbReference type="Pfam" id="PF03795"/>
    </source>
</evidence>
<dbReference type="SUPFAM" id="SSF54909">
    <property type="entry name" value="Dimeric alpha+beta barrel"/>
    <property type="match status" value="1"/>
</dbReference>
<name>A0A8H7EMI2_9FUNG</name>
<dbReference type="AlphaFoldDB" id="A0A8H7EMI2"/>
<dbReference type="EMBL" id="JABAYA010000193">
    <property type="protein sequence ID" value="KAF7722489.1"/>
    <property type="molecule type" value="Genomic_DNA"/>
</dbReference>
<reference evidence="2" key="1">
    <citation type="submission" date="2020-01" db="EMBL/GenBank/DDBJ databases">
        <title>Genome Sequencing of Three Apophysomyces-Like Fungal Strains Confirms a Novel Fungal Genus in the Mucoromycota with divergent Burkholderia-like Endosymbiotic Bacteria.</title>
        <authorList>
            <person name="Stajich J.E."/>
            <person name="Macias A.M."/>
            <person name="Carter-House D."/>
            <person name="Lovett B."/>
            <person name="Kasson L.R."/>
            <person name="Berry K."/>
            <person name="Grigoriev I."/>
            <person name="Chang Y."/>
            <person name="Spatafora J."/>
            <person name="Kasson M.T."/>
        </authorList>
    </citation>
    <scope>NUCLEOTIDE SEQUENCE</scope>
    <source>
        <strain evidence="2">NRRL A-21654</strain>
    </source>
</reference>
<dbReference type="PANTHER" id="PTHR33606">
    <property type="entry name" value="PROTEIN YCII"/>
    <property type="match status" value="1"/>
</dbReference>
<gene>
    <name evidence="2" type="ORF">EC973_003109</name>
</gene>
<accession>A0A8H7EMI2</accession>
<sequence>MNALRSIQLLNRYQSRVYSTQGKNLFLVIVHDYKDKDALQRRLNAREKHLERAKQSLHSGVIQSGGPLLDSHEGGKMVGSALVVQASSEAEVHQLIKDDPYIEGKVWEKWEIYPYKLALKADKA</sequence>
<dbReference type="OrthoDB" id="5519740at2759"/>
<feature type="domain" description="YCII-related" evidence="1">
    <location>
        <begin position="28"/>
        <end position="115"/>
    </location>
</feature>
<evidence type="ECO:0000313" key="3">
    <source>
        <dbReference type="Proteomes" id="UP000605846"/>
    </source>
</evidence>
<dbReference type="Pfam" id="PF03795">
    <property type="entry name" value="YCII"/>
    <property type="match status" value="1"/>
</dbReference>
<evidence type="ECO:0000313" key="2">
    <source>
        <dbReference type="EMBL" id="KAF7722489.1"/>
    </source>
</evidence>
<dbReference type="PANTHER" id="PTHR33606:SF3">
    <property type="entry name" value="PROTEIN YCII"/>
    <property type="match status" value="1"/>
</dbReference>
<comment type="caution">
    <text evidence="2">The sequence shown here is derived from an EMBL/GenBank/DDBJ whole genome shotgun (WGS) entry which is preliminary data.</text>
</comment>
<protein>
    <recommendedName>
        <fullName evidence="1">YCII-related domain-containing protein</fullName>
    </recommendedName>
</protein>
<dbReference type="Gene3D" id="3.30.70.1060">
    <property type="entry name" value="Dimeric alpha+beta barrel"/>
    <property type="match status" value="1"/>
</dbReference>
<proteinExistence type="predicted"/>